<comment type="caution">
    <text evidence="4">The sequence shown here is derived from an EMBL/GenBank/DDBJ whole genome shotgun (WGS) entry which is preliminary data.</text>
</comment>
<dbReference type="GO" id="GO:0016887">
    <property type="term" value="F:ATP hydrolysis activity"/>
    <property type="evidence" value="ECO:0007669"/>
    <property type="project" value="InterPro"/>
</dbReference>
<evidence type="ECO:0000259" key="3">
    <source>
        <dbReference type="Pfam" id="PF00005"/>
    </source>
</evidence>
<keyword evidence="2" id="KW-0813">Transport</keyword>
<dbReference type="GO" id="GO:0005524">
    <property type="term" value="F:ATP binding"/>
    <property type="evidence" value="ECO:0007669"/>
    <property type="project" value="UniProtKB-KW"/>
</dbReference>
<dbReference type="InterPro" id="IPR003439">
    <property type="entry name" value="ABC_transporter-like_ATP-bd"/>
</dbReference>
<dbReference type="EMBL" id="JAABFR010001838">
    <property type="protein sequence ID" value="MBD4338929.1"/>
    <property type="molecule type" value="Genomic_DNA"/>
</dbReference>
<dbReference type="PANTHER" id="PTHR43335:SF4">
    <property type="entry name" value="ABC TRANSPORTER, ATP-BINDING PROTEIN"/>
    <property type="match status" value="1"/>
</dbReference>
<evidence type="ECO:0000256" key="1">
    <source>
        <dbReference type="ARBA" id="ARBA00005417"/>
    </source>
</evidence>
<dbReference type="InterPro" id="IPR027417">
    <property type="entry name" value="P-loop_NTPase"/>
</dbReference>
<organism evidence="4 5">
    <name type="scientific">Xanthomonas citri pv. citri</name>
    <dbReference type="NCBI Taxonomy" id="611301"/>
    <lineage>
        <taxon>Bacteria</taxon>
        <taxon>Pseudomonadati</taxon>
        <taxon>Pseudomonadota</taxon>
        <taxon>Gammaproteobacteria</taxon>
        <taxon>Lysobacterales</taxon>
        <taxon>Lysobacteraceae</taxon>
        <taxon>Xanthomonas</taxon>
    </lineage>
</organism>
<keyword evidence="4" id="KW-0547">Nucleotide-binding</keyword>
<feature type="non-terminal residue" evidence="4">
    <location>
        <position position="1"/>
    </location>
</feature>
<protein>
    <submittedName>
        <fullName evidence="4">ATP-binding cassette domain-containing protein</fullName>
    </submittedName>
</protein>
<evidence type="ECO:0000313" key="4">
    <source>
        <dbReference type="EMBL" id="MBD4338929.1"/>
    </source>
</evidence>
<proteinExistence type="inferred from homology"/>
<dbReference type="PANTHER" id="PTHR43335">
    <property type="entry name" value="ABC TRANSPORTER, ATP-BINDING PROTEIN"/>
    <property type="match status" value="1"/>
</dbReference>
<accession>A0A8I0H297</accession>
<gene>
    <name evidence="4" type="ORF">GUH15_23320</name>
</gene>
<dbReference type="Gene3D" id="3.40.50.300">
    <property type="entry name" value="P-loop containing nucleotide triphosphate hydrolases"/>
    <property type="match status" value="1"/>
</dbReference>
<feature type="non-terminal residue" evidence="4">
    <location>
        <position position="84"/>
    </location>
</feature>
<comment type="similarity">
    <text evidence="1">Belongs to the ABC transporter superfamily.</text>
</comment>
<sequence>MRMVGLDPNEKKSFRKYSLGMKQKLGIAAAMMEDPQILVLDEPFNALDEASCENVKRMILSAKVPDRVVLLSCHDKNQINALCD</sequence>
<dbReference type="AlphaFoldDB" id="A0A8I0H297"/>
<feature type="domain" description="ABC transporter" evidence="3">
    <location>
        <begin position="6"/>
        <end position="45"/>
    </location>
</feature>
<dbReference type="Pfam" id="PF00005">
    <property type="entry name" value="ABC_tran"/>
    <property type="match status" value="1"/>
</dbReference>
<evidence type="ECO:0000256" key="2">
    <source>
        <dbReference type="ARBA" id="ARBA00022448"/>
    </source>
</evidence>
<evidence type="ECO:0000313" key="5">
    <source>
        <dbReference type="Proteomes" id="UP000653002"/>
    </source>
</evidence>
<reference evidence="4" key="1">
    <citation type="submission" date="2020-01" db="EMBL/GenBank/DDBJ databases">
        <authorList>
            <person name="Richard D."/>
        </authorList>
    </citation>
    <scope>NUCLEOTIDE SEQUENCE</scope>
    <source>
        <strain evidence="4">JP541</strain>
    </source>
</reference>
<keyword evidence="4" id="KW-0067">ATP-binding</keyword>
<name>A0A8I0H297_XANCI</name>
<dbReference type="Proteomes" id="UP000653002">
    <property type="component" value="Unassembled WGS sequence"/>
</dbReference>
<dbReference type="SUPFAM" id="SSF52540">
    <property type="entry name" value="P-loop containing nucleoside triphosphate hydrolases"/>
    <property type="match status" value="1"/>
</dbReference>